<organism evidence="1 2">
    <name type="scientific">Duganella vulcania</name>
    <dbReference type="NCBI Taxonomy" id="2692166"/>
    <lineage>
        <taxon>Bacteria</taxon>
        <taxon>Pseudomonadati</taxon>
        <taxon>Pseudomonadota</taxon>
        <taxon>Betaproteobacteria</taxon>
        <taxon>Burkholderiales</taxon>
        <taxon>Oxalobacteraceae</taxon>
        <taxon>Telluria group</taxon>
        <taxon>Duganella</taxon>
    </lineage>
</organism>
<dbReference type="EMBL" id="WWCW01000025">
    <property type="protein sequence ID" value="MYM87488.1"/>
    <property type="molecule type" value="Genomic_DNA"/>
</dbReference>
<dbReference type="RefSeq" id="WP_161096623.1">
    <property type="nucleotide sequence ID" value="NZ_WWCW01000025.1"/>
</dbReference>
<evidence type="ECO:0000313" key="1">
    <source>
        <dbReference type="EMBL" id="MYM87488.1"/>
    </source>
</evidence>
<proteinExistence type="predicted"/>
<gene>
    <name evidence="1" type="ORF">GTP91_09880</name>
</gene>
<comment type="caution">
    <text evidence="1">The sequence shown here is derived from an EMBL/GenBank/DDBJ whole genome shotgun (WGS) entry which is preliminary data.</text>
</comment>
<sequence length="303" mass="34046">MMHIVNISIMKNAVQIVMRKLIGDTGYALTMKRVMIGLASAVMLAGCGIKQSIQRNDDRYMVPGALDVPLSDYYDTFTFRFMERYRVTHDAPIDGGCGYHGVAYSVPKGASYAGEVHHVRDIFEVNGETWQRSSEGRPPFSIDRYFRSIKAMQPVYESVNGVSKKTDKKEEIEVGLKALCFYSSEGTGHVLVVRFYKRDIATWRTLLSAANPQGSWSMQKIGANNWWLLENDEETLLFQKLGVIGGGFMSWILPIGDTGYTVAMQLGANKKSLENPKAHEKMKATLRHMVESVKIEVLTDLNK</sequence>
<reference evidence="1 2" key="1">
    <citation type="submission" date="2020-01" db="EMBL/GenBank/DDBJ databases">
        <title>Novel species isolated from a subtropical stream in China.</title>
        <authorList>
            <person name="Lu H."/>
        </authorList>
    </citation>
    <scope>NUCLEOTIDE SEQUENCE [LARGE SCALE GENOMIC DNA]</scope>
    <source>
        <strain evidence="1 2">FT82W</strain>
    </source>
</reference>
<name>A0A845G438_9BURK</name>
<dbReference type="AlphaFoldDB" id="A0A845G438"/>
<evidence type="ECO:0000313" key="2">
    <source>
        <dbReference type="Proteomes" id="UP000470302"/>
    </source>
</evidence>
<accession>A0A845G438</accession>
<dbReference type="Proteomes" id="UP000470302">
    <property type="component" value="Unassembled WGS sequence"/>
</dbReference>
<protein>
    <submittedName>
        <fullName evidence="1">Uncharacterized protein</fullName>
    </submittedName>
</protein>